<feature type="non-terminal residue" evidence="6">
    <location>
        <position position="106"/>
    </location>
</feature>
<reference evidence="6 7" key="1">
    <citation type="journal article" date="2018" name="Front. Plant Sci.">
        <title>Red Clover (Trifolium pratense) and Zigzag Clover (T. medium) - A Picture of Genomic Similarities and Differences.</title>
        <authorList>
            <person name="Dluhosova J."/>
            <person name="Istvanek J."/>
            <person name="Nedelnik J."/>
            <person name="Repkova J."/>
        </authorList>
    </citation>
    <scope>NUCLEOTIDE SEQUENCE [LARGE SCALE GENOMIC DNA]</scope>
    <source>
        <strain evidence="7">cv. 10/8</strain>
        <tissue evidence="6">Leaf</tissue>
    </source>
</reference>
<dbReference type="AlphaFoldDB" id="A0A392QB56"/>
<dbReference type="InterPro" id="IPR012340">
    <property type="entry name" value="NA-bd_OB-fold"/>
</dbReference>
<dbReference type="GO" id="GO:0006364">
    <property type="term" value="P:rRNA processing"/>
    <property type="evidence" value="ECO:0007669"/>
    <property type="project" value="UniProtKB-KW"/>
</dbReference>
<sequence length="106" mass="11580">MVSPKGCFILLSRKIEARILLSNLSDQFVTDLEKEFPVGKLVIGRVVSAEPLSNRVEVTLKTSTVSSTSKSEISDLGKFHVGDVISGRIKRVESFGLFIAIDNTNV</sequence>
<proteinExistence type="predicted"/>
<dbReference type="EMBL" id="LXQA010122565">
    <property type="protein sequence ID" value="MCI20960.1"/>
    <property type="molecule type" value="Genomic_DNA"/>
</dbReference>
<evidence type="ECO:0000256" key="1">
    <source>
        <dbReference type="ARBA" id="ARBA00004604"/>
    </source>
</evidence>
<evidence type="ECO:0000259" key="5">
    <source>
        <dbReference type="PROSITE" id="PS50126"/>
    </source>
</evidence>
<comment type="caution">
    <text evidence="6">The sequence shown here is derived from an EMBL/GenBank/DDBJ whole genome shotgun (WGS) entry which is preliminary data.</text>
</comment>
<dbReference type="SUPFAM" id="SSF50249">
    <property type="entry name" value="Nucleic acid-binding proteins"/>
    <property type="match status" value="1"/>
</dbReference>
<keyword evidence="7" id="KW-1185">Reference proteome</keyword>
<evidence type="ECO:0000256" key="4">
    <source>
        <dbReference type="ARBA" id="ARBA00023242"/>
    </source>
</evidence>
<keyword evidence="4" id="KW-0539">Nucleus</keyword>
<keyword evidence="2" id="KW-0698">rRNA processing</keyword>
<protein>
    <submittedName>
        <fullName evidence="6">Pre-rRNA processing protein Rrp5</fullName>
    </submittedName>
</protein>
<evidence type="ECO:0000313" key="7">
    <source>
        <dbReference type="Proteomes" id="UP000265520"/>
    </source>
</evidence>
<evidence type="ECO:0000256" key="3">
    <source>
        <dbReference type="ARBA" id="ARBA00022737"/>
    </source>
</evidence>
<feature type="domain" description="S1 motif" evidence="5">
    <location>
        <begin position="1"/>
        <end position="61"/>
    </location>
</feature>
<dbReference type="GO" id="GO:0003723">
    <property type="term" value="F:RNA binding"/>
    <property type="evidence" value="ECO:0007669"/>
    <property type="project" value="TreeGrafter"/>
</dbReference>
<dbReference type="PROSITE" id="PS50126">
    <property type="entry name" value="S1"/>
    <property type="match status" value="2"/>
</dbReference>
<keyword evidence="3" id="KW-0677">Repeat</keyword>
<organism evidence="6 7">
    <name type="scientific">Trifolium medium</name>
    <dbReference type="NCBI Taxonomy" id="97028"/>
    <lineage>
        <taxon>Eukaryota</taxon>
        <taxon>Viridiplantae</taxon>
        <taxon>Streptophyta</taxon>
        <taxon>Embryophyta</taxon>
        <taxon>Tracheophyta</taxon>
        <taxon>Spermatophyta</taxon>
        <taxon>Magnoliopsida</taxon>
        <taxon>eudicotyledons</taxon>
        <taxon>Gunneridae</taxon>
        <taxon>Pentapetalae</taxon>
        <taxon>rosids</taxon>
        <taxon>fabids</taxon>
        <taxon>Fabales</taxon>
        <taxon>Fabaceae</taxon>
        <taxon>Papilionoideae</taxon>
        <taxon>50 kb inversion clade</taxon>
        <taxon>NPAAA clade</taxon>
        <taxon>Hologalegina</taxon>
        <taxon>IRL clade</taxon>
        <taxon>Trifolieae</taxon>
        <taxon>Trifolium</taxon>
    </lineage>
</organism>
<dbReference type="InterPro" id="IPR045209">
    <property type="entry name" value="Rrp5"/>
</dbReference>
<evidence type="ECO:0000313" key="6">
    <source>
        <dbReference type="EMBL" id="MCI20960.1"/>
    </source>
</evidence>
<dbReference type="PANTHER" id="PTHR23270">
    <property type="entry name" value="PROGRAMMED CELL DEATH PROTEIN 11 PRE-RRNA PROCESSING PROTEIN RRP5"/>
    <property type="match status" value="1"/>
</dbReference>
<dbReference type="Proteomes" id="UP000265520">
    <property type="component" value="Unassembled WGS sequence"/>
</dbReference>
<dbReference type="FunFam" id="2.40.50.140:FF:000155">
    <property type="entry name" value="rRNA biogenesis protein RRP5"/>
    <property type="match status" value="1"/>
</dbReference>
<comment type="subcellular location">
    <subcellularLocation>
        <location evidence="1">Nucleus</location>
        <location evidence="1">Nucleolus</location>
    </subcellularLocation>
</comment>
<dbReference type="Gene3D" id="2.40.50.140">
    <property type="entry name" value="Nucleic acid-binding proteins"/>
    <property type="match status" value="1"/>
</dbReference>
<accession>A0A392QB56</accession>
<dbReference type="GO" id="GO:0032040">
    <property type="term" value="C:small-subunit processome"/>
    <property type="evidence" value="ECO:0007669"/>
    <property type="project" value="TreeGrafter"/>
</dbReference>
<dbReference type="PANTHER" id="PTHR23270:SF10">
    <property type="entry name" value="PROTEIN RRP5 HOMOLOG"/>
    <property type="match status" value="1"/>
</dbReference>
<evidence type="ECO:0000256" key="2">
    <source>
        <dbReference type="ARBA" id="ARBA00022552"/>
    </source>
</evidence>
<name>A0A392QB56_9FABA</name>
<dbReference type="InterPro" id="IPR003029">
    <property type="entry name" value="S1_domain"/>
</dbReference>
<feature type="domain" description="S1 motif" evidence="5">
    <location>
        <begin position="82"/>
        <end position="106"/>
    </location>
</feature>